<name>A0A318LLS6_9PSEU</name>
<dbReference type="PANTHER" id="PTHR12677">
    <property type="entry name" value="GOLGI APPARATUS MEMBRANE PROTEIN TVP38-RELATED"/>
    <property type="match status" value="1"/>
</dbReference>
<evidence type="ECO:0000313" key="9">
    <source>
        <dbReference type="EMBL" id="PXY30537.1"/>
    </source>
</evidence>
<feature type="domain" description="VTT" evidence="8">
    <location>
        <begin position="53"/>
        <end position="170"/>
    </location>
</feature>
<proteinExistence type="inferred from homology"/>
<keyword evidence="3 7" id="KW-1003">Cell membrane</keyword>
<evidence type="ECO:0000256" key="6">
    <source>
        <dbReference type="ARBA" id="ARBA00023136"/>
    </source>
</evidence>
<feature type="transmembrane region" description="Helical" evidence="7">
    <location>
        <begin position="33"/>
        <end position="53"/>
    </location>
</feature>
<reference evidence="9 10" key="1">
    <citation type="submission" date="2016-07" db="EMBL/GenBank/DDBJ databases">
        <title>Draft genome sequence of Prauserella sp. YIM 121212, isolated from alkaline soil.</title>
        <authorList>
            <person name="Ruckert C."/>
            <person name="Albersmeier A."/>
            <person name="Jiang C.-L."/>
            <person name="Jiang Y."/>
            <person name="Kalinowski J."/>
            <person name="Schneider O."/>
            <person name="Winkler A."/>
            <person name="Zotchev S.B."/>
        </authorList>
    </citation>
    <scope>NUCLEOTIDE SEQUENCE [LARGE SCALE GENOMIC DNA]</scope>
    <source>
        <strain evidence="9 10">YIM 121212</strain>
    </source>
</reference>
<dbReference type="InterPro" id="IPR032816">
    <property type="entry name" value="VTT_dom"/>
</dbReference>
<dbReference type="EMBL" id="MASU01000007">
    <property type="protein sequence ID" value="PXY30537.1"/>
    <property type="molecule type" value="Genomic_DNA"/>
</dbReference>
<evidence type="ECO:0000256" key="3">
    <source>
        <dbReference type="ARBA" id="ARBA00022475"/>
    </source>
</evidence>
<dbReference type="AlphaFoldDB" id="A0A318LLS6"/>
<keyword evidence="10" id="KW-1185">Reference proteome</keyword>
<evidence type="ECO:0000313" key="10">
    <source>
        <dbReference type="Proteomes" id="UP000247892"/>
    </source>
</evidence>
<evidence type="ECO:0000256" key="1">
    <source>
        <dbReference type="ARBA" id="ARBA00004651"/>
    </source>
</evidence>
<feature type="transmembrane region" description="Helical" evidence="7">
    <location>
        <begin position="65"/>
        <end position="94"/>
    </location>
</feature>
<dbReference type="PANTHER" id="PTHR12677:SF59">
    <property type="entry name" value="GOLGI APPARATUS MEMBRANE PROTEIN TVP38-RELATED"/>
    <property type="match status" value="1"/>
</dbReference>
<dbReference type="Proteomes" id="UP000247892">
    <property type="component" value="Unassembled WGS sequence"/>
</dbReference>
<protein>
    <recommendedName>
        <fullName evidence="7">TVP38/TMEM64 family membrane protein</fullName>
    </recommendedName>
</protein>
<dbReference type="OrthoDB" id="5242213at2"/>
<comment type="similarity">
    <text evidence="2 7">Belongs to the TVP38/TMEM64 family.</text>
</comment>
<keyword evidence="6 7" id="KW-0472">Membrane</keyword>
<keyword evidence="5 7" id="KW-1133">Transmembrane helix</keyword>
<dbReference type="RefSeq" id="WP_110338462.1">
    <property type="nucleotide sequence ID" value="NZ_JBHVKT010000072.1"/>
</dbReference>
<evidence type="ECO:0000259" key="8">
    <source>
        <dbReference type="Pfam" id="PF09335"/>
    </source>
</evidence>
<dbReference type="Pfam" id="PF09335">
    <property type="entry name" value="VTT_dom"/>
    <property type="match status" value="1"/>
</dbReference>
<feature type="transmembrane region" description="Helical" evidence="7">
    <location>
        <begin position="114"/>
        <end position="138"/>
    </location>
</feature>
<organism evidence="9 10">
    <name type="scientific">Prauserella flavalba</name>
    <dbReference type="NCBI Taxonomy" id="1477506"/>
    <lineage>
        <taxon>Bacteria</taxon>
        <taxon>Bacillati</taxon>
        <taxon>Actinomycetota</taxon>
        <taxon>Actinomycetes</taxon>
        <taxon>Pseudonocardiales</taxon>
        <taxon>Pseudonocardiaceae</taxon>
        <taxon>Prauserella</taxon>
    </lineage>
</organism>
<dbReference type="InterPro" id="IPR015414">
    <property type="entry name" value="TMEM64"/>
</dbReference>
<evidence type="ECO:0000256" key="4">
    <source>
        <dbReference type="ARBA" id="ARBA00022692"/>
    </source>
</evidence>
<comment type="caution">
    <text evidence="9">The sequence shown here is derived from an EMBL/GenBank/DDBJ whole genome shotgun (WGS) entry which is preliminary data.</text>
</comment>
<evidence type="ECO:0000256" key="2">
    <source>
        <dbReference type="ARBA" id="ARBA00008640"/>
    </source>
</evidence>
<keyword evidence="4 7" id="KW-0812">Transmembrane</keyword>
<dbReference type="GO" id="GO:0005886">
    <property type="term" value="C:plasma membrane"/>
    <property type="evidence" value="ECO:0007669"/>
    <property type="project" value="UniProtKB-SubCell"/>
</dbReference>
<feature type="transmembrane region" description="Helical" evidence="7">
    <location>
        <begin position="179"/>
        <end position="199"/>
    </location>
</feature>
<sequence length="217" mass="22247">MIIGLVLVVVFVVAALTLPVPSPAELRAMAEDAGTAAVVLFLLAYAAFTVIPIPRTVFNLAAGLLLGEVVGIVVALTATVISGLLGFLLARGLGREAVSRNLHRTPVRAVNDRLAGGGVLAVASLRLIPVIPFAPFSYCCGVSSIRLRPYLLGTALGSFPGTVAVVVLGDALTGTTPPLLLACYVVFAGLGALGLLRVIRTTGPAQPHPAEPERALN</sequence>
<comment type="subcellular location">
    <subcellularLocation>
        <location evidence="1 7">Cell membrane</location>
        <topology evidence="1 7">Multi-pass membrane protein</topology>
    </subcellularLocation>
</comment>
<feature type="transmembrane region" description="Helical" evidence="7">
    <location>
        <begin position="150"/>
        <end position="173"/>
    </location>
</feature>
<gene>
    <name evidence="9" type="ORF">BA062_18430</name>
</gene>
<evidence type="ECO:0000256" key="5">
    <source>
        <dbReference type="ARBA" id="ARBA00022989"/>
    </source>
</evidence>
<evidence type="ECO:0000256" key="7">
    <source>
        <dbReference type="RuleBase" id="RU366058"/>
    </source>
</evidence>
<accession>A0A318LLS6</accession>